<dbReference type="AlphaFoldDB" id="A0A1A9Z8N2"/>
<proteinExistence type="predicted"/>
<reference evidence="2" key="2">
    <citation type="submission" date="2020-05" db="UniProtKB">
        <authorList>
            <consortium name="EnsemblMetazoa"/>
        </authorList>
    </citation>
    <scope>IDENTIFICATION</scope>
    <source>
        <strain evidence="2">IAEA</strain>
    </source>
</reference>
<reference evidence="3" key="1">
    <citation type="submission" date="2014-03" db="EMBL/GenBank/DDBJ databases">
        <authorList>
            <person name="Aksoy S."/>
            <person name="Warren W."/>
            <person name="Wilson R.K."/>
        </authorList>
    </citation>
    <scope>NUCLEOTIDE SEQUENCE [LARGE SCALE GENOMIC DNA]</scope>
    <source>
        <strain evidence="3">IAEA</strain>
    </source>
</reference>
<dbReference type="VEuPathDB" id="VectorBase:GPAI007085"/>
<sequence length="363" mass="40257">MLLSFGFLPQSPLVAAFMGIRCKNVGQVQSSSVEHSNVSGGDTLSNPDVLQVSKFKLRPPSAAALDYATAMSSLGPANPVITIVWVYGEYQHLPLHVPGSKGIEKVDLTCSTLSYAFLHAERGTLADSKKLLKSKADGRTEKRLNNFTTTGTFLHQQKHRDMRVLLDSSVIMSAMTAYNNKNFAISDQNLSNLRSKYDFSDPNENSQNKIGTESLHDSHYGEESDRSLTVMIPRAKYYPSAMQQILLQHQLAMERNSNLECERGTQNEEDILLEINKCTNIANSSGDIGLEVQIMPGALVSAGYEVSAIVKESNLAFASNYPEQNPNLTASEDLRQERARSIKGDRVNFHCDTKHTNFLHFEH</sequence>
<evidence type="ECO:0000313" key="2">
    <source>
        <dbReference type="EnsemblMetazoa" id="GPAI007085-PA"/>
    </source>
</evidence>
<feature type="compositionally biased region" description="Polar residues" evidence="1">
    <location>
        <begin position="202"/>
        <end position="211"/>
    </location>
</feature>
<accession>A0A1A9Z8N2</accession>
<evidence type="ECO:0000313" key="3">
    <source>
        <dbReference type="Proteomes" id="UP000092445"/>
    </source>
</evidence>
<name>A0A1A9Z8N2_GLOPL</name>
<dbReference type="EnsemblMetazoa" id="GPAI007085-RA">
    <property type="protein sequence ID" value="GPAI007085-PA"/>
    <property type="gene ID" value="GPAI007085"/>
</dbReference>
<protein>
    <submittedName>
        <fullName evidence="2">Uncharacterized protein</fullName>
    </submittedName>
</protein>
<feature type="region of interest" description="Disordered" evidence="1">
    <location>
        <begin position="200"/>
        <end position="220"/>
    </location>
</feature>
<keyword evidence="3" id="KW-1185">Reference proteome</keyword>
<organism evidence="2 3">
    <name type="scientific">Glossina pallidipes</name>
    <name type="common">Tsetse fly</name>
    <dbReference type="NCBI Taxonomy" id="7398"/>
    <lineage>
        <taxon>Eukaryota</taxon>
        <taxon>Metazoa</taxon>
        <taxon>Ecdysozoa</taxon>
        <taxon>Arthropoda</taxon>
        <taxon>Hexapoda</taxon>
        <taxon>Insecta</taxon>
        <taxon>Pterygota</taxon>
        <taxon>Neoptera</taxon>
        <taxon>Endopterygota</taxon>
        <taxon>Diptera</taxon>
        <taxon>Brachycera</taxon>
        <taxon>Muscomorpha</taxon>
        <taxon>Hippoboscoidea</taxon>
        <taxon>Glossinidae</taxon>
        <taxon>Glossina</taxon>
    </lineage>
</organism>
<evidence type="ECO:0000256" key="1">
    <source>
        <dbReference type="SAM" id="MobiDB-lite"/>
    </source>
</evidence>
<dbReference type="Proteomes" id="UP000092445">
    <property type="component" value="Unassembled WGS sequence"/>
</dbReference>